<keyword evidence="4" id="KW-1185">Reference proteome</keyword>
<dbReference type="AlphaFoldDB" id="A0A0L0W1F2"/>
<evidence type="ECO:0000256" key="2">
    <source>
        <dbReference type="SAM" id="Phobius"/>
    </source>
</evidence>
<keyword evidence="2" id="KW-1133">Transmembrane helix</keyword>
<name>A0A0L0W1F2_9BASI</name>
<evidence type="ECO:0000313" key="4">
    <source>
        <dbReference type="Proteomes" id="UP000054564"/>
    </source>
</evidence>
<keyword evidence="2" id="KW-0812">Transmembrane</keyword>
<proteinExistence type="predicted"/>
<sequence>MPPSSSKVIHGALAFASLSAAISSLLISIRMGALEFIQENYIDGLCVDVWDGFFRSPLNLLAITFLLYLPIHCYLIRAPMSIIILTSLMGTPSVLFFTASLLELMPVLLPLGLTLYVLTNFGLSQFRKFRYLVSPSSSSSITAPIKPTVTFSPNTSTFSRSSSITKKKTPKSNLNHSLDSPPNRASSPLQSSLKAEKSGGPPSPISKRKRRES</sequence>
<feature type="transmembrane region" description="Helical" evidence="2">
    <location>
        <begin position="53"/>
        <end position="75"/>
    </location>
</feature>
<evidence type="ECO:0000256" key="1">
    <source>
        <dbReference type="SAM" id="MobiDB-lite"/>
    </source>
</evidence>
<dbReference type="OrthoDB" id="2506618at2759"/>
<dbReference type="Proteomes" id="UP000054564">
    <property type="component" value="Unassembled WGS sequence"/>
</dbReference>
<accession>A0A0L0W1F2</accession>
<feature type="compositionally biased region" description="Low complexity" evidence="1">
    <location>
        <begin position="154"/>
        <end position="164"/>
    </location>
</feature>
<keyword evidence="2" id="KW-0472">Membrane</keyword>
<organism evidence="3 4">
    <name type="scientific">Puccinia striiformis f. sp. tritici PST-78</name>
    <dbReference type="NCBI Taxonomy" id="1165861"/>
    <lineage>
        <taxon>Eukaryota</taxon>
        <taxon>Fungi</taxon>
        <taxon>Dikarya</taxon>
        <taxon>Basidiomycota</taxon>
        <taxon>Pucciniomycotina</taxon>
        <taxon>Pucciniomycetes</taxon>
        <taxon>Pucciniales</taxon>
        <taxon>Pucciniaceae</taxon>
        <taxon>Puccinia</taxon>
    </lineage>
</organism>
<feature type="compositionally biased region" description="Polar residues" evidence="1">
    <location>
        <begin position="174"/>
        <end position="193"/>
    </location>
</feature>
<feature type="transmembrane region" description="Helical" evidence="2">
    <location>
        <begin position="82"/>
        <end position="102"/>
    </location>
</feature>
<evidence type="ECO:0000313" key="3">
    <source>
        <dbReference type="EMBL" id="KNF05075.1"/>
    </source>
</evidence>
<feature type="region of interest" description="Disordered" evidence="1">
    <location>
        <begin position="154"/>
        <end position="213"/>
    </location>
</feature>
<comment type="caution">
    <text evidence="3">The sequence shown here is derived from an EMBL/GenBank/DDBJ whole genome shotgun (WGS) entry which is preliminary data.</text>
</comment>
<protein>
    <submittedName>
        <fullName evidence="3">Uncharacterized protein</fullName>
    </submittedName>
</protein>
<feature type="transmembrane region" description="Helical" evidence="2">
    <location>
        <begin position="108"/>
        <end position="126"/>
    </location>
</feature>
<feature type="transmembrane region" description="Helical" evidence="2">
    <location>
        <begin position="12"/>
        <end position="33"/>
    </location>
</feature>
<reference evidence="4" key="1">
    <citation type="submission" date="2014-03" db="EMBL/GenBank/DDBJ databases">
        <title>The Genome Sequence of Puccinia striiformis f. sp. tritici PST-78.</title>
        <authorList>
            <consortium name="The Broad Institute Genome Sequencing Platform"/>
            <person name="Cuomo C."/>
            <person name="Hulbert S."/>
            <person name="Chen X."/>
            <person name="Walker B."/>
            <person name="Young S.K."/>
            <person name="Zeng Q."/>
            <person name="Gargeya S."/>
            <person name="Fitzgerald M."/>
            <person name="Haas B."/>
            <person name="Abouelleil A."/>
            <person name="Alvarado L."/>
            <person name="Arachchi H.M."/>
            <person name="Berlin A.M."/>
            <person name="Chapman S.B."/>
            <person name="Goldberg J."/>
            <person name="Griggs A."/>
            <person name="Gujja S."/>
            <person name="Hansen M."/>
            <person name="Howarth C."/>
            <person name="Imamovic A."/>
            <person name="Larimer J."/>
            <person name="McCowan C."/>
            <person name="Montmayeur A."/>
            <person name="Murphy C."/>
            <person name="Neiman D."/>
            <person name="Pearson M."/>
            <person name="Priest M."/>
            <person name="Roberts A."/>
            <person name="Saif S."/>
            <person name="Shea T."/>
            <person name="Sisk P."/>
            <person name="Sykes S."/>
            <person name="Wortman J."/>
            <person name="Nusbaum C."/>
            <person name="Birren B."/>
        </authorList>
    </citation>
    <scope>NUCLEOTIDE SEQUENCE [LARGE SCALE GENOMIC DNA]</scope>
    <source>
        <strain evidence="4">race PST-78</strain>
    </source>
</reference>
<gene>
    <name evidence="3" type="ORF">PSTG_01706</name>
</gene>
<dbReference type="EMBL" id="AJIL01000009">
    <property type="protein sequence ID" value="KNF05075.1"/>
    <property type="molecule type" value="Genomic_DNA"/>
</dbReference>